<evidence type="ECO:0000256" key="3">
    <source>
        <dbReference type="ARBA" id="ARBA00022833"/>
    </source>
</evidence>
<keyword evidence="1" id="KW-0479">Metal-binding</keyword>
<evidence type="ECO:0000259" key="6">
    <source>
        <dbReference type="PROSITE" id="PS51141"/>
    </source>
</evidence>
<dbReference type="SUPFAM" id="SSF103612">
    <property type="entry name" value="SBT domain"/>
    <property type="match status" value="1"/>
</dbReference>
<name>A0A2K9ZXH2_PETHY</name>
<evidence type="ECO:0000313" key="7">
    <source>
        <dbReference type="EMBL" id="AUW52968.1"/>
    </source>
</evidence>
<protein>
    <submittedName>
        <fullName evidence="7">Squamosa promoter binding-like protein CNR</fullName>
    </submittedName>
</protein>
<feature type="compositionally biased region" description="Acidic residues" evidence="5">
    <location>
        <begin position="14"/>
        <end position="25"/>
    </location>
</feature>
<keyword evidence="3" id="KW-0862">Zinc</keyword>
<evidence type="ECO:0000256" key="5">
    <source>
        <dbReference type="SAM" id="MobiDB-lite"/>
    </source>
</evidence>
<dbReference type="InterPro" id="IPR044817">
    <property type="entry name" value="SBP-like"/>
</dbReference>
<organism evidence="7">
    <name type="scientific">Petunia hybrida</name>
    <name type="common">Petunia</name>
    <dbReference type="NCBI Taxonomy" id="4102"/>
    <lineage>
        <taxon>Eukaryota</taxon>
        <taxon>Viridiplantae</taxon>
        <taxon>Streptophyta</taxon>
        <taxon>Embryophyta</taxon>
        <taxon>Tracheophyta</taxon>
        <taxon>Spermatophyta</taxon>
        <taxon>Magnoliopsida</taxon>
        <taxon>eudicotyledons</taxon>
        <taxon>Gunneridae</taxon>
        <taxon>Pentapetalae</taxon>
        <taxon>asterids</taxon>
        <taxon>lamiids</taxon>
        <taxon>Solanales</taxon>
        <taxon>Solanaceae</taxon>
        <taxon>Petunioideae</taxon>
        <taxon>Petunia</taxon>
    </lineage>
</organism>
<feature type="compositionally biased region" description="Basic and acidic residues" evidence="5">
    <location>
        <begin position="1"/>
        <end position="13"/>
    </location>
</feature>
<reference evidence="7" key="1">
    <citation type="submission" date="2017-08" db="EMBL/GenBank/DDBJ databases">
        <title>Genome-wide identification and characterization of the SBP-box gene family in Petunia.</title>
        <authorList>
            <person name="Liu G."/>
            <person name="Zhou Q."/>
        </authorList>
    </citation>
    <scope>NUCLEOTIDE SEQUENCE</scope>
</reference>
<dbReference type="PANTHER" id="PTHR31251">
    <property type="entry name" value="SQUAMOSA PROMOTER-BINDING-LIKE PROTEIN 4"/>
    <property type="match status" value="1"/>
</dbReference>
<sequence>MEINRWEGKRSMNDVEEEEDDDNLEEDNKRKRVLILSERKLFGGGPAQPSCQVEQCTADMADVKPYYRRHKVCQFHSKASVILISGLQQRFCQQ</sequence>
<dbReference type="PROSITE" id="PS51141">
    <property type="entry name" value="ZF_SBP"/>
    <property type="match status" value="1"/>
</dbReference>
<proteinExistence type="evidence at transcript level"/>
<gene>
    <name evidence="7" type="primary">CNR</name>
</gene>
<keyword evidence="2 4" id="KW-0863">Zinc-finger</keyword>
<evidence type="ECO:0000256" key="1">
    <source>
        <dbReference type="ARBA" id="ARBA00022723"/>
    </source>
</evidence>
<evidence type="ECO:0000256" key="4">
    <source>
        <dbReference type="PROSITE-ProRule" id="PRU00470"/>
    </source>
</evidence>
<evidence type="ECO:0000256" key="2">
    <source>
        <dbReference type="ARBA" id="ARBA00022771"/>
    </source>
</evidence>
<dbReference type="PANTHER" id="PTHR31251:SF197">
    <property type="entry name" value="SQUAMOSA PROMOTER-BINDING-LIKE PROTEIN 16"/>
    <property type="match status" value="1"/>
</dbReference>
<dbReference type="GO" id="GO:0003677">
    <property type="term" value="F:DNA binding"/>
    <property type="evidence" value="ECO:0007669"/>
    <property type="project" value="InterPro"/>
</dbReference>
<dbReference type="InterPro" id="IPR036893">
    <property type="entry name" value="SBP_sf"/>
</dbReference>
<dbReference type="GO" id="GO:0005634">
    <property type="term" value="C:nucleus"/>
    <property type="evidence" value="ECO:0007669"/>
    <property type="project" value="InterPro"/>
</dbReference>
<feature type="domain" description="SBP-type" evidence="6">
    <location>
        <begin position="48"/>
        <end position="94"/>
    </location>
</feature>
<feature type="region of interest" description="Disordered" evidence="5">
    <location>
        <begin position="1"/>
        <end position="29"/>
    </location>
</feature>
<dbReference type="Pfam" id="PF03110">
    <property type="entry name" value="SBP"/>
    <property type="match status" value="1"/>
</dbReference>
<dbReference type="GO" id="GO:0008270">
    <property type="term" value="F:zinc ion binding"/>
    <property type="evidence" value="ECO:0007669"/>
    <property type="project" value="UniProtKB-KW"/>
</dbReference>
<dbReference type="EMBL" id="MF580470">
    <property type="protein sequence ID" value="AUW52968.1"/>
    <property type="molecule type" value="mRNA"/>
</dbReference>
<accession>A0A2K9ZXH2</accession>
<dbReference type="AlphaFoldDB" id="A0A2K9ZXH2"/>
<dbReference type="InterPro" id="IPR004333">
    <property type="entry name" value="SBP_dom"/>
</dbReference>
<dbReference type="Gene3D" id="4.10.1100.10">
    <property type="entry name" value="Transcription factor, SBP-box domain"/>
    <property type="match status" value="1"/>
</dbReference>